<dbReference type="NCBIfam" id="TIGR04074">
    <property type="entry name" value="bacter_Hen1"/>
    <property type="match status" value="1"/>
</dbReference>
<evidence type="ECO:0000256" key="3">
    <source>
        <dbReference type="ARBA" id="ARBA00021330"/>
    </source>
</evidence>
<dbReference type="Gene3D" id="3.30.1610.20">
    <property type="entry name" value="Hen1, N-terminal domain"/>
    <property type="match status" value="1"/>
</dbReference>
<comment type="similarity">
    <text evidence="2">Belongs to the methyltransferase superfamily. HEN1 family.</text>
</comment>
<dbReference type="InterPro" id="IPR026610">
    <property type="entry name" value="Hen1"/>
</dbReference>
<keyword evidence="16" id="KW-1185">Reference proteome</keyword>
<dbReference type="InterPro" id="IPR038546">
    <property type="entry name" value="Hen1_N_sf"/>
</dbReference>
<keyword evidence="4" id="KW-0489">Methyltransferase</keyword>
<keyword evidence="6" id="KW-0949">S-adenosyl-L-methionine</keyword>
<sequence>MLLTLTTTAEPATDLGFLLHKHPDRAQSFPVTAGTAHVFYPRAEPGECTAALLLEVDPITLVRGRSDAFTLGQYVNDRPYAAGSMLAVAISSVFSSAMKGRCAARPELAATPILLTVRIPTLSCRGGDDLVRRLFTPLGWDVSTTPVPLDPQVPDWGDSRYLDTVLTGELLLSDALTHLYVLLPVLDGAKHYWVGEDEVEKLLRAGAGWLAAHPERAMISERYLAHRRAYVATALERLADADDTDVDALAEPVVAVQPGRPEPLAVQRRVAVLAVLRASGARRVLDLGCGGGALLRDLLAEPSFTEIVGVDVSARALEVAARGLQLDRMGERQRERITLRQSALTYTDASLAGYDAAVLMEVIEHVDEERLPALEQAVFGAARPATVVVTTPNVEYNVRFEALEAGRSRGMEAGGAGKGKRHADHRFEWTRAQFREWASGVAGRRGYAVRFLPVGAEDPEVGPPTQLAVFDRQEVAR</sequence>
<feature type="domain" description="Hen1 N-terminal" evidence="14">
    <location>
        <begin position="1"/>
        <end position="239"/>
    </location>
</feature>
<dbReference type="InterPro" id="IPR024026">
    <property type="entry name" value="3'-RNA_MeTfrase_Hen1_bac"/>
</dbReference>
<evidence type="ECO:0000256" key="4">
    <source>
        <dbReference type="ARBA" id="ARBA00022603"/>
    </source>
</evidence>
<name>A0ABW4FJM3_9PSEU</name>
<dbReference type="EC" id="2.1.1.386" evidence="11"/>
<reference evidence="16" key="1">
    <citation type="journal article" date="2019" name="Int. J. Syst. Evol. Microbiol.">
        <title>The Global Catalogue of Microorganisms (GCM) 10K type strain sequencing project: providing services to taxonomists for standard genome sequencing and annotation.</title>
        <authorList>
            <consortium name="The Broad Institute Genomics Platform"/>
            <consortium name="The Broad Institute Genome Sequencing Center for Infectious Disease"/>
            <person name="Wu L."/>
            <person name="Ma J."/>
        </authorList>
    </citation>
    <scope>NUCLEOTIDE SEQUENCE [LARGE SCALE GENOMIC DNA]</scope>
    <source>
        <strain evidence="16">JCM 12165</strain>
    </source>
</reference>
<dbReference type="Pfam" id="PF12623">
    <property type="entry name" value="Hen1_L"/>
    <property type="match status" value="1"/>
</dbReference>
<dbReference type="Pfam" id="PF08242">
    <property type="entry name" value="Methyltransf_12"/>
    <property type="match status" value="1"/>
</dbReference>
<dbReference type="CDD" id="cd02440">
    <property type="entry name" value="AdoMet_MTases"/>
    <property type="match status" value="1"/>
</dbReference>
<feature type="domain" description="Methyltransferase type 12" evidence="13">
    <location>
        <begin position="285"/>
        <end position="377"/>
    </location>
</feature>
<evidence type="ECO:0000256" key="7">
    <source>
        <dbReference type="ARBA" id="ARBA00022723"/>
    </source>
</evidence>
<comment type="caution">
    <text evidence="15">The sequence shown here is derived from an EMBL/GenBank/DDBJ whole genome shotgun (WGS) entry which is preliminary data.</text>
</comment>
<accession>A0ABW4FJM3</accession>
<evidence type="ECO:0000256" key="9">
    <source>
        <dbReference type="ARBA" id="ARBA00022884"/>
    </source>
</evidence>
<evidence type="ECO:0000256" key="10">
    <source>
        <dbReference type="ARBA" id="ARBA00023158"/>
    </source>
</evidence>
<keyword evidence="10" id="KW-0943">RNA-mediated gene silencing</keyword>
<comment type="cofactor">
    <cofactor evidence="1">
        <name>Mg(2+)</name>
        <dbReference type="ChEBI" id="CHEBI:18420"/>
    </cofactor>
</comment>
<organism evidence="15 16">
    <name type="scientific">Pseudonocardia aurantiaca</name>
    <dbReference type="NCBI Taxonomy" id="75290"/>
    <lineage>
        <taxon>Bacteria</taxon>
        <taxon>Bacillati</taxon>
        <taxon>Actinomycetota</taxon>
        <taxon>Actinomycetes</taxon>
        <taxon>Pseudonocardiales</taxon>
        <taxon>Pseudonocardiaceae</taxon>
        <taxon>Pseudonocardia</taxon>
    </lineage>
</organism>
<proteinExistence type="inferred from homology"/>
<dbReference type="RefSeq" id="WP_343988565.1">
    <property type="nucleotide sequence ID" value="NZ_BAAAJG010000029.1"/>
</dbReference>
<keyword evidence="5" id="KW-0808">Transferase</keyword>
<evidence type="ECO:0000313" key="15">
    <source>
        <dbReference type="EMBL" id="MFD1530537.1"/>
    </source>
</evidence>
<dbReference type="PANTHER" id="PTHR21404">
    <property type="entry name" value="HEN1"/>
    <property type="match status" value="1"/>
</dbReference>
<protein>
    <recommendedName>
        <fullName evidence="3">Small RNA 2'-O-methyltransferase</fullName>
        <ecNumber evidence="11">2.1.1.386</ecNumber>
    </recommendedName>
</protein>
<keyword evidence="8" id="KW-0460">Magnesium</keyword>
<dbReference type="Proteomes" id="UP001597145">
    <property type="component" value="Unassembled WGS sequence"/>
</dbReference>
<dbReference type="PANTHER" id="PTHR21404:SF3">
    <property type="entry name" value="SMALL RNA 2'-O-METHYLTRANSFERASE"/>
    <property type="match status" value="1"/>
</dbReference>
<evidence type="ECO:0000259" key="13">
    <source>
        <dbReference type="Pfam" id="PF08242"/>
    </source>
</evidence>
<keyword evidence="9" id="KW-0694">RNA-binding</keyword>
<evidence type="ECO:0000256" key="12">
    <source>
        <dbReference type="ARBA" id="ARBA00048418"/>
    </source>
</evidence>
<evidence type="ECO:0000256" key="1">
    <source>
        <dbReference type="ARBA" id="ARBA00001946"/>
    </source>
</evidence>
<evidence type="ECO:0000256" key="6">
    <source>
        <dbReference type="ARBA" id="ARBA00022691"/>
    </source>
</evidence>
<dbReference type="Gene3D" id="3.40.50.150">
    <property type="entry name" value="Vaccinia Virus protein VP39"/>
    <property type="match status" value="1"/>
</dbReference>
<dbReference type="InterPro" id="IPR013217">
    <property type="entry name" value="Methyltransf_12"/>
</dbReference>
<dbReference type="InterPro" id="IPR029063">
    <property type="entry name" value="SAM-dependent_MTases_sf"/>
</dbReference>
<evidence type="ECO:0000313" key="16">
    <source>
        <dbReference type="Proteomes" id="UP001597145"/>
    </source>
</evidence>
<gene>
    <name evidence="15" type="ORF">ACFSCY_13895</name>
</gene>
<dbReference type="InterPro" id="IPR024740">
    <property type="entry name" value="Hen1_N"/>
</dbReference>
<evidence type="ECO:0000256" key="8">
    <source>
        <dbReference type="ARBA" id="ARBA00022842"/>
    </source>
</evidence>
<comment type="catalytic activity">
    <reaction evidence="12">
        <text>small RNA 3'-end nucleotide + S-adenosyl-L-methionine = small RNA 3'-end 2'-O-methylnucleotide + S-adenosyl-L-homocysteine + H(+)</text>
        <dbReference type="Rhea" id="RHEA:37887"/>
        <dbReference type="Rhea" id="RHEA-COMP:10415"/>
        <dbReference type="Rhea" id="RHEA-COMP:10416"/>
        <dbReference type="ChEBI" id="CHEBI:15378"/>
        <dbReference type="ChEBI" id="CHEBI:57856"/>
        <dbReference type="ChEBI" id="CHEBI:59789"/>
        <dbReference type="ChEBI" id="CHEBI:74896"/>
        <dbReference type="ChEBI" id="CHEBI:74898"/>
        <dbReference type="EC" id="2.1.1.386"/>
    </reaction>
</comment>
<dbReference type="EMBL" id="JBHUCP010000008">
    <property type="protein sequence ID" value="MFD1530537.1"/>
    <property type="molecule type" value="Genomic_DNA"/>
</dbReference>
<keyword evidence="7" id="KW-0479">Metal-binding</keyword>
<evidence type="ECO:0000256" key="2">
    <source>
        <dbReference type="ARBA" id="ARBA00009026"/>
    </source>
</evidence>
<dbReference type="SUPFAM" id="SSF53335">
    <property type="entry name" value="S-adenosyl-L-methionine-dependent methyltransferases"/>
    <property type="match status" value="1"/>
</dbReference>
<evidence type="ECO:0000259" key="14">
    <source>
        <dbReference type="Pfam" id="PF12623"/>
    </source>
</evidence>
<evidence type="ECO:0000256" key="5">
    <source>
        <dbReference type="ARBA" id="ARBA00022679"/>
    </source>
</evidence>
<evidence type="ECO:0000256" key="11">
    <source>
        <dbReference type="ARBA" id="ARBA00035025"/>
    </source>
</evidence>